<feature type="compositionally biased region" description="Basic and acidic residues" evidence="3">
    <location>
        <begin position="380"/>
        <end position="389"/>
    </location>
</feature>
<feature type="compositionally biased region" description="Basic residues" evidence="3">
    <location>
        <begin position="1216"/>
        <end position="1246"/>
    </location>
</feature>
<dbReference type="OrthoDB" id="273070at2759"/>
<dbReference type="EMBL" id="CAMXCT020002093">
    <property type="protein sequence ID" value="CAL1148967.1"/>
    <property type="molecule type" value="Genomic_DNA"/>
</dbReference>
<feature type="region of interest" description="Disordered" evidence="3">
    <location>
        <begin position="848"/>
        <end position="874"/>
    </location>
</feature>
<reference evidence="5" key="1">
    <citation type="submission" date="2022-10" db="EMBL/GenBank/DDBJ databases">
        <authorList>
            <person name="Chen Y."/>
            <person name="Dougan E. K."/>
            <person name="Chan C."/>
            <person name="Rhodes N."/>
            <person name="Thang M."/>
        </authorList>
    </citation>
    <scope>NUCLEOTIDE SEQUENCE</scope>
</reference>
<evidence type="ECO:0000256" key="3">
    <source>
        <dbReference type="SAM" id="MobiDB-lite"/>
    </source>
</evidence>
<feature type="compositionally biased region" description="Basic and acidic residues" evidence="3">
    <location>
        <begin position="1199"/>
        <end position="1211"/>
    </location>
</feature>
<dbReference type="Gene3D" id="4.10.1000.10">
    <property type="entry name" value="Zinc finger, CCCH-type"/>
    <property type="match status" value="1"/>
</dbReference>
<feature type="compositionally biased region" description="Basic and acidic residues" evidence="3">
    <location>
        <begin position="1705"/>
        <end position="1724"/>
    </location>
</feature>
<dbReference type="EMBL" id="CAMXCT030002093">
    <property type="protein sequence ID" value="CAL4782904.1"/>
    <property type="molecule type" value="Genomic_DNA"/>
</dbReference>
<keyword evidence="7" id="KW-1185">Reference proteome</keyword>
<evidence type="ECO:0000313" key="7">
    <source>
        <dbReference type="Proteomes" id="UP001152797"/>
    </source>
</evidence>
<protein>
    <recommendedName>
        <fullName evidence="4">C3H1-type domain-containing protein</fullName>
    </recommendedName>
</protein>
<evidence type="ECO:0000313" key="5">
    <source>
        <dbReference type="EMBL" id="CAI3995592.1"/>
    </source>
</evidence>
<feature type="zinc finger region" description="C3H1-type" evidence="1">
    <location>
        <begin position="246"/>
        <end position="273"/>
    </location>
</feature>
<feature type="region of interest" description="Disordered" evidence="3">
    <location>
        <begin position="1143"/>
        <end position="1168"/>
    </location>
</feature>
<accession>A0A9P1CR37</accession>
<comment type="caution">
    <text evidence="5">The sequence shown here is derived from an EMBL/GenBank/DDBJ whole genome shotgun (WGS) entry which is preliminary data.</text>
</comment>
<feature type="region of interest" description="Disordered" evidence="3">
    <location>
        <begin position="407"/>
        <end position="492"/>
    </location>
</feature>
<proteinExistence type="predicted"/>
<dbReference type="EMBL" id="CAMXCT010002093">
    <property type="protein sequence ID" value="CAI3995592.1"/>
    <property type="molecule type" value="Genomic_DNA"/>
</dbReference>
<gene>
    <name evidence="5" type="ORF">C1SCF055_LOCUS22130</name>
</gene>
<feature type="compositionally biased region" description="Basic and acidic residues" evidence="3">
    <location>
        <begin position="407"/>
        <end position="418"/>
    </location>
</feature>
<feature type="compositionally biased region" description="Basic and acidic residues" evidence="3">
    <location>
        <begin position="449"/>
        <end position="462"/>
    </location>
</feature>
<feature type="compositionally biased region" description="Basic and acidic residues" evidence="3">
    <location>
        <begin position="615"/>
        <end position="627"/>
    </location>
</feature>
<dbReference type="GO" id="GO:0008270">
    <property type="term" value="F:zinc ion binding"/>
    <property type="evidence" value="ECO:0007669"/>
    <property type="project" value="UniProtKB-KW"/>
</dbReference>
<keyword evidence="1" id="KW-0862">Zinc</keyword>
<feature type="region of interest" description="Disordered" evidence="3">
    <location>
        <begin position="360"/>
        <end position="389"/>
    </location>
</feature>
<evidence type="ECO:0000256" key="2">
    <source>
        <dbReference type="SAM" id="Coils"/>
    </source>
</evidence>
<feature type="non-terminal residue" evidence="5">
    <location>
        <position position="2467"/>
    </location>
</feature>
<keyword evidence="1" id="KW-0479">Metal-binding</keyword>
<feature type="domain" description="C3H1-type" evidence="4">
    <location>
        <begin position="246"/>
        <end position="273"/>
    </location>
</feature>
<feature type="compositionally biased region" description="Basic and acidic residues" evidence="3">
    <location>
        <begin position="1148"/>
        <end position="1168"/>
    </location>
</feature>
<keyword evidence="1" id="KW-0863">Zinc-finger</keyword>
<evidence type="ECO:0000313" key="6">
    <source>
        <dbReference type="EMBL" id="CAL4782904.1"/>
    </source>
</evidence>
<name>A0A9P1CR37_9DINO</name>
<keyword evidence="2" id="KW-0175">Coiled coil</keyword>
<feature type="region of interest" description="Disordered" evidence="3">
    <location>
        <begin position="1695"/>
        <end position="1725"/>
    </location>
</feature>
<feature type="compositionally biased region" description="Basic residues" evidence="3">
    <location>
        <begin position="221"/>
        <end position="232"/>
    </location>
</feature>
<feature type="compositionally biased region" description="Low complexity" evidence="3">
    <location>
        <begin position="200"/>
        <end position="214"/>
    </location>
</feature>
<feature type="region of interest" description="Disordered" evidence="3">
    <location>
        <begin position="171"/>
        <end position="254"/>
    </location>
</feature>
<dbReference type="Proteomes" id="UP001152797">
    <property type="component" value="Unassembled WGS sequence"/>
</dbReference>
<organism evidence="5">
    <name type="scientific">Cladocopium goreaui</name>
    <dbReference type="NCBI Taxonomy" id="2562237"/>
    <lineage>
        <taxon>Eukaryota</taxon>
        <taxon>Sar</taxon>
        <taxon>Alveolata</taxon>
        <taxon>Dinophyceae</taxon>
        <taxon>Suessiales</taxon>
        <taxon>Symbiodiniaceae</taxon>
        <taxon>Cladocopium</taxon>
    </lineage>
</organism>
<feature type="region of interest" description="Disordered" evidence="3">
    <location>
        <begin position="267"/>
        <end position="288"/>
    </location>
</feature>
<feature type="region of interest" description="Disordered" evidence="3">
    <location>
        <begin position="1199"/>
        <end position="1253"/>
    </location>
</feature>
<evidence type="ECO:0000259" key="4">
    <source>
        <dbReference type="PROSITE" id="PS50103"/>
    </source>
</evidence>
<feature type="region of interest" description="Disordered" evidence="3">
    <location>
        <begin position="608"/>
        <end position="636"/>
    </location>
</feature>
<sequence>EFRFQSIDSKLSIALQNMVDAAGETAYEVKVRIRQRSQVLGKEGNFLMGREILAMVLDHFRTTSKDEVLFNAGHIYKLQYRGDKEMDRFLHAWIEIIANMKVEDIPSDNTLRDHLLRKIENSQALHVDLTIFKGRDNDDKKKSYEELLEIMKRHIARTREDRNIAARDKFATDYTNLGKPTTPAPKPAAPTPAPKDGKNGKPSAPAPKGKPGAPVLSSGNPKRKDKGGKGKGGRSATPRRSQTPGGKKDRNCYGWLKGDCQKGDKCTFKHDPSMKGRRAAPSTKTSDVKATPALVREYDDDFIVKAVPSEKKNKMDVKFNYHIDVHEYVKPDFVECKITNRVEHQEEEFKRMMEEMDVKLDKEKDDEVEVVDGPPMPPPDGERDVLICRGKLEEEAENFKEIKLKKEKEKKAKAEIAEKKKKKKKKKSDASSHKDPPKDEGRKKKKKSNRDSKESSGKDGGKDAAVGVGTFRGDWERMPTPHDPMTRLNQRRGRNPWECLSTTHGASDLADIKKYNNELTQSGTEFSLIPPPRVIMQSKWGPGDSLIDLAKNLEDMYFDMKGRLDMIETASDQELQLIDVDELWESLETACVLRGDYLEMTSMANQLVKPRGGKKKDPWHEPSDASRKRPQQQLREHTAPCLVRARELAQKKTLPPPRDFGEMLIDEFATGSSSASKVRAKDTVAALSQLGAKGKYPANVERDTHRMLRRTGQWLGAAIDHVPVRMVNGEPIYLGGKLGVSVVAWTSELAYLNESMLRYFTIACWSEHRQSEHTYSFPCLQSKAAPSKVLTRWLCARAIVFAKREGATEADRANMDEFLLPPARPGNDVPPNPAMPEAPATLEHFRPKRRLPPPLERPAVMPKAKKKARLPPPLMKATPKYAPALASAKVAGESPWRLNLESLASSSASSATVPIGSVLRGEAALLPPKAGPPLPAKARQDLGPMKELCLHSLQAQGQVPPRLYQQWQQLEARIQQLDPTRSYLVKVVDSDNGDYLECGVPEETLDFNALRAVLLRTRSQTSFERYERLGSLKKDWKKLKAAMKGAEYTIYLEQLPVDPRLPSDDLLLAVGSTRLRWRGKVPTSANNEAEQSQMRLMEFAFRMGQSSCTASSQSSSQPMQPRVPLLALEDKKDDEQRAAVMVETPGEPTDHDHTGDMEASPADERNGDVDLGTEAQELEAEIPGPVLDATQRLQDALMKRDNGKNSAEKRGATPKPKPKAKVQAKVLKRPSAKKASAKKLCGKPKPKSHDKPVKKGRELKMTVQCVYSRAYHAAQSKFSKVKGLSEEQVTKKARAAGKEMAARFEYASLAWSTMEGITTEEQWNRWADFKYWEWLPPHQDMRHRCDDEVLYLGEYSAHKYQMVKHANMELKPAWPLTTNIFLSGAPAPIMSGVPAESEPRELVSKVPGRWGPRAPFNKVLDSFVALCDATTGREMMILGSCQIAVLAAGRKLGPFMKRLTLEEIFEKSPSVQRAEEEQEFKRRGLRKEGFLPRSVPHDLPKKKQGARVVKKPATKEQIQDTQLTESWDVEHKCLKCEATTTLAQGAVQKPNGLYCRVCANVYQMLYRHLGGMPPTLQAMSAQDQASFFKRAQTDLLQAVSKNARWSMVRSALLSEMVRYQKEQTIHRVSREFLPLSVWEQRGFDTKKIQEKGTRMDHEVFGEVFTAPLLTIDDENIRGSMEKEIADKEATIHVDDDVWSVPSEDEGQKGDKPAKASKKDTDKDAATAARNALREARELASSWRKEVAKAAKNMAGLNSVCQSLNGTMIKCEKNQDILSEDQLRSLESARDKCTKFRQRAADLLSATEGDKANKKPVLFEDADGNALQAVKAAQDVLKDIRVVFAEKSQRDKAAKTIKTAAAKAAAEPKAKAGAKRRANGKQVELSTWKDAFENMEFQCVDGSTMSLPILRLDKCLPQMCAEADSYHHAFSKALQQGGKLTPVLYCDEATAGNVLSVTKNRKCNLYYLSWLEMWHYLKSSQVWLPVAAVQSHALQNLVGGASALMVSILQLLLTDQNAEGFPLGNGLTFRQLKKAYFLGDHEAVRAIYSLKGSAGIRPCVFCQNIVKMGSDVVSYDGWFKEISAGTGFVTISDQEIFALCDKMLLPCTKKSLELQEKCAGLSYTPGSLLWPSEREKMAPSRILYDYRHTYLCNGIASWELTLLLEEVYTRSGVTLKLLQEAVVASNWTSFKASGKSPTYVKNLFHERMFGEGCYKGQVHQTAALVPLIRYYLETLFLISLPDSYVKSFRTLSNITKFVREIQHGLCEVDERAAAHLPLLQERHHELFGQCYPDQYRPKHHHRFHLSEQWKKTGVALSCEGLESKHAIYKSSIGDHQRSLAGSNPSRFSAAVLARLLQRTCCQLQNNGLHFWELLPPIKDADMDDKIGLTSMGLKTSKSCYLVACPLKEGDIILQQFHGGIICVEEKLWGTLWMVTQEIVCWHLSTTAVPTIPTWYRYTEDKQRVICLN</sequence>
<feature type="coiled-coil region" evidence="2">
    <location>
        <begin position="1725"/>
        <end position="1752"/>
    </location>
</feature>
<reference evidence="6 7" key="2">
    <citation type="submission" date="2024-05" db="EMBL/GenBank/DDBJ databases">
        <authorList>
            <person name="Chen Y."/>
            <person name="Shah S."/>
            <person name="Dougan E. K."/>
            <person name="Thang M."/>
            <person name="Chan C."/>
        </authorList>
    </citation>
    <scope>NUCLEOTIDE SEQUENCE [LARGE SCALE GENOMIC DNA]</scope>
</reference>
<dbReference type="InterPro" id="IPR000571">
    <property type="entry name" value="Znf_CCCH"/>
</dbReference>
<evidence type="ECO:0000256" key="1">
    <source>
        <dbReference type="PROSITE-ProRule" id="PRU00723"/>
    </source>
</evidence>
<feature type="compositionally biased region" description="Pro residues" evidence="3">
    <location>
        <begin position="182"/>
        <end position="193"/>
    </location>
</feature>
<feature type="compositionally biased region" description="Basic and acidic residues" evidence="3">
    <location>
        <begin position="428"/>
        <end position="442"/>
    </location>
</feature>
<dbReference type="PROSITE" id="PS50103">
    <property type="entry name" value="ZF_C3H1"/>
    <property type="match status" value="1"/>
</dbReference>